<keyword evidence="15" id="KW-1185">Reference proteome</keyword>
<evidence type="ECO:0000256" key="7">
    <source>
        <dbReference type="ARBA" id="ARBA00022692"/>
    </source>
</evidence>
<evidence type="ECO:0000256" key="5">
    <source>
        <dbReference type="ARBA" id="ARBA00022475"/>
    </source>
</evidence>
<evidence type="ECO:0000256" key="3">
    <source>
        <dbReference type="ARBA" id="ARBA00005745"/>
    </source>
</evidence>
<feature type="domain" description="Type II secretion system protein GspF" evidence="13">
    <location>
        <begin position="269"/>
        <end position="391"/>
    </location>
</feature>
<comment type="function">
    <text evidence="1">Component of the type II secretion system inner membrane complex required for the energy-dependent secretion of extracellular factors such as proteases and toxins from the periplasm.</text>
</comment>
<dbReference type="PANTHER" id="PTHR30012">
    <property type="entry name" value="GENERAL SECRETION PATHWAY PROTEIN"/>
    <property type="match status" value="1"/>
</dbReference>
<dbReference type="InterPro" id="IPR042094">
    <property type="entry name" value="T2SS_GspF_sf"/>
</dbReference>
<evidence type="ECO:0000256" key="8">
    <source>
        <dbReference type="ARBA" id="ARBA00022989"/>
    </source>
</evidence>
<comment type="similarity">
    <text evidence="3 11">Belongs to the GSP F family.</text>
</comment>
<feature type="domain" description="Type II secretion system protein GspF" evidence="13">
    <location>
        <begin position="65"/>
        <end position="187"/>
    </location>
</feature>
<dbReference type="PROSITE" id="PS00874">
    <property type="entry name" value="T2SP_F"/>
    <property type="match status" value="1"/>
</dbReference>
<dbReference type="InterPro" id="IPR018076">
    <property type="entry name" value="T2SS_GspF_dom"/>
</dbReference>
<feature type="transmembrane region" description="Helical" evidence="12">
    <location>
        <begin position="163"/>
        <end position="186"/>
    </location>
</feature>
<evidence type="ECO:0000256" key="2">
    <source>
        <dbReference type="ARBA" id="ARBA00004429"/>
    </source>
</evidence>
<dbReference type="InterPro" id="IPR003004">
    <property type="entry name" value="GspF/PilC"/>
</dbReference>
<proteinExistence type="inferred from homology"/>
<feature type="transmembrane region" description="Helical" evidence="12">
    <location>
        <begin position="219"/>
        <end position="240"/>
    </location>
</feature>
<dbReference type="RefSeq" id="WP_145075400.1">
    <property type="nucleotide sequence ID" value="NZ_CP036298.1"/>
</dbReference>
<keyword evidence="7 11" id="KW-0812">Transmembrane</keyword>
<evidence type="ECO:0000313" key="15">
    <source>
        <dbReference type="Proteomes" id="UP000318017"/>
    </source>
</evidence>
<dbReference type="Proteomes" id="UP000318017">
    <property type="component" value="Chromosome"/>
</dbReference>
<keyword evidence="4 11" id="KW-0813">Transport</keyword>
<evidence type="ECO:0000256" key="11">
    <source>
        <dbReference type="RuleBase" id="RU003923"/>
    </source>
</evidence>
<evidence type="ECO:0000259" key="13">
    <source>
        <dbReference type="Pfam" id="PF00482"/>
    </source>
</evidence>
<evidence type="ECO:0000256" key="6">
    <source>
        <dbReference type="ARBA" id="ARBA00022519"/>
    </source>
</evidence>
<dbReference type="PANTHER" id="PTHR30012:SF0">
    <property type="entry name" value="TYPE II SECRETION SYSTEM PROTEIN F-RELATED"/>
    <property type="match status" value="1"/>
</dbReference>
<keyword evidence="9 12" id="KW-0472">Membrane</keyword>
<evidence type="ECO:0000256" key="12">
    <source>
        <dbReference type="SAM" id="Phobius"/>
    </source>
</evidence>
<dbReference type="Gene3D" id="1.20.81.30">
    <property type="entry name" value="Type II secretion system (T2SS), domain F"/>
    <property type="match status" value="2"/>
</dbReference>
<gene>
    <name evidence="14" type="primary">epsF_3</name>
    <name evidence="14" type="ORF">Q31a_12780</name>
</gene>
<dbReference type="FunFam" id="1.20.81.30:FF:000001">
    <property type="entry name" value="Type II secretion system protein F"/>
    <property type="match status" value="1"/>
</dbReference>
<dbReference type="GO" id="GO:0009306">
    <property type="term" value="P:protein secretion"/>
    <property type="evidence" value="ECO:0007669"/>
    <property type="project" value="InterPro"/>
</dbReference>
<dbReference type="InterPro" id="IPR001992">
    <property type="entry name" value="T2SS_GspF/T4SS_PilC_CS"/>
</dbReference>
<comment type="subcellular location">
    <subcellularLocation>
        <location evidence="2">Cell inner membrane</location>
        <topology evidence="2">Multi-pass membrane protein</topology>
    </subcellularLocation>
    <subcellularLocation>
        <location evidence="11">Cell membrane</location>
        <topology evidence="11">Multi-pass membrane protein</topology>
    </subcellularLocation>
</comment>
<dbReference type="OrthoDB" id="9805682at2"/>
<feature type="transmembrane region" description="Helical" evidence="12">
    <location>
        <begin position="372"/>
        <end position="393"/>
    </location>
</feature>
<dbReference type="KEGG" id="ahel:Q31a_12780"/>
<dbReference type="EMBL" id="CP036298">
    <property type="protein sequence ID" value="QDV22985.1"/>
    <property type="molecule type" value="Genomic_DNA"/>
</dbReference>
<organism evidence="14 15">
    <name type="scientific">Aureliella helgolandensis</name>
    <dbReference type="NCBI Taxonomy" id="2527968"/>
    <lineage>
        <taxon>Bacteria</taxon>
        <taxon>Pseudomonadati</taxon>
        <taxon>Planctomycetota</taxon>
        <taxon>Planctomycetia</taxon>
        <taxon>Pirellulales</taxon>
        <taxon>Pirellulaceae</taxon>
        <taxon>Aureliella</taxon>
    </lineage>
</organism>
<dbReference type="AlphaFoldDB" id="A0A518G340"/>
<dbReference type="GO" id="GO:0005886">
    <property type="term" value="C:plasma membrane"/>
    <property type="evidence" value="ECO:0007669"/>
    <property type="project" value="UniProtKB-SubCell"/>
</dbReference>
<keyword evidence="5" id="KW-1003">Cell membrane</keyword>
<evidence type="ECO:0000256" key="10">
    <source>
        <dbReference type="ARBA" id="ARBA00030750"/>
    </source>
</evidence>
<sequence length="399" mass="43484">MPDYAYVARDMRGQRKTGVLTANSQRDVLSMLDGMSLMPVEITPAKGSGDARSKRVSGQVMANAYNQLASLLRSGVPLMRALTVMSSQASKPALKAVLVEIKSKVEEGEPLPVAMARFPRVFNDMAVNMVRAGTEGGFLEDALERVAAFTEQQEDMKGRAAGALAYPVFLGCVGTAVVTVLIIFFVPKFEPLFATLREKGQLPAATDMLLAFSAFLQNYWWLLIATICIGLFSAVSFLRTDKGKYWLDWAKIKFPLFGSIFLSLAVARFCRVLGTLLNNGVPILRSLEISRAAAGNRILSASIKKASENITAGEKLATPLAASGHFPNQVVEMISVAEESNSLDRVMIQISDSLERTTFRRMDMLVRLLEPMMLLLMAGVVFFIVLALMVPLLNSSGAV</sequence>
<dbReference type="Pfam" id="PF00482">
    <property type="entry name" value="T2SSF"/>
    <property type="match status" value="2"/>
</dbReference>
<protein>
    <recommendedName>
        <fullName evidence="10">General secretion pathway protein F</fullName>
    </recommendedName>
</protein>
<keyword evidence="8 12" id="KW-1133">Transmembrane helix</keyword>
<evidence type="ECO:0000313" key="14">
    <source>
        <dbReference type="EMBL" id="QDV22985.1"/>
    </source>
</evidence>
<evidence type="ECO:0000256" key="1">
    <source>
        <dbReference type="ARBA" id="ARBA00002684"/>
    </source>
</evidence>
<reference evidence="14 15" key="1">
    <citation type="submission" date="2019-02" db="EMBL/GenBank/DDBJ databases">
        <title>Deep-cultivation of Planctomycetes and their phenomic and genomic characterization uncovers novel biology.</title>
        <authorList>
            <person name="Wiegand S."/>
            <person name="Jogler M."/>
            <person name="Boedeker C."/>
            <person name="Pinto D."/>
            <person name="Vollmers J."/>
            <person name="Rivas-Marin E."/>
            <person name="Kohn T."/>
            <person name="Peeters S.H."/>
            <person name="Heuer A."/>
            <person name="Rast P."/>
            <person name="Oberbeckmann S."/>
            <person name="Bunk B."/>
            <person name="Jeske O."/>
            <person name="Meyerdierks A."/>
            <person name="Storesund J.E."/>
            <person name="Kallscheuer N."/>
            <person name="Luecker S."/>
            <person name="Lage O.M."/>
            <person name="Pohl T."/>
            <person name="Merkel B.J."/>
            <person name="Hornburger P."/>
            <person name="Mueller R.-W."/>
            <person name="Bruemmer F."/>
            <person name="Labrenz M."/>
            <person name="Spormann A.M."/>
            <person name="Op den Camp H."/>
            <person name="Overmann J."/>
            <person name="Amann R."/>
            <person name="Jetten M.S.M."/>
            <person name="Mascher T."/>
            <person name="Medema M.H."/>
            <person name="Devos D.P."/>
            <person name="Kaster A.-K."/>
            <person name="Ovreas L."/>
            <person name="Rohde M."/>
            <person name="Galperin M.Y."/>
            <person name="Jogler C."/>
        </authorList>
    </citation>
    <scope>NUCLEOTIDE SEQUENCE [LARGE SCALE GENOMIC DNA]</scope>
    <source>
        <strain evidence="14 15">Q31a</strain>
    </source>
</reference>
<evidence type="ECO:0000256" key="4">
    <source>
        <dbReference type="ARBA" id="ARBA00022448"/>
    </source>
</evidence>
<dbReference type="PRINTS" id="PR00812">
    <property type="entry name" value="BCTERIALGSPF"/>
</dbReference>
<name>A0A518G340_9BACT</name>
<accession>A0A518G340</accession>
<evidence type="ECO:0000256" key="9">
    <source>
        <dbReference type="ARBA" id="ARBA00023136"/>
    </source>
</evidence>
<keyword evidence="6" id="KW-0997">Cell inner membrane</keyword>